<dbReference type="KEGG" id="shj:SHELI_v1c00500"/>
<name>A0A1B3SJ99_9MOLU</name>
<feature type="transmembrane region" description="Helical" evidence="1">
    <location>
        <begin position="236"/>
        <end position="258"/>
    </location>
</feature>
<evidence type="ECO:0000313" key="2">
    <source>
        <dbReference type="EMBL" id="AOG60005.1"/>
    </source>
</evidence>
<gene>
    <name evidence="2" type="ORF">SHELI_v1c00500</name>
</gene>
<sequence>MNQWIFKKLAYLKTNYRVVILKLFLLISGMFLMALGIRLYIPTQIGASQVDFSIYTMIGLKSGTTGIFENNNQVLEQYYANFLTYFYIGLTFIAAIFSTISTIKEFKSTKDKTIWINYTFKILFDVIITFLLPQIVNLFNDLISSNSILNLLRDDFSGQNSPGKAAWFFLLAYIIYIVGICLWVKSTWALGPYNSICSEFVRLTKIKYGASRFICDILMILPGVLFFGLITNGDKLSFFFTNFSIATMVFLFLTGPICNTLIKRLDKVLDYNKLTK</sequence>
<organism evidence="2 3">
    <name type="scientific">Spiroplasma helicoides</name>
    <dbReference type="NCBI Taxonomy" id="216938"/>
    <lineage>
        <taxon>Bacteria</taxon>
        <taxon>Bacillati</taxon>
        <taxon>Mycoplasmatota</taxon>
        <taxon>Mollicutes</taxon>
        <taxon>Entomoplasmatales</taxon>
        <taxon>Spiroplasmataceae</taxon>
        <taxon>Spiroplasma</taxon>
    </lineage>
</organism>
<reference evidence="2 3" key="1">
    <citation type="submission" date="2016-08" db="EMBL/GenBank/DDBJ databases">
        <title>Complete genome sequence of Spiroplasma helicoides TABS-2 (DSM 22551).</title>
        <authorList>
            <person name="Shen W.-Y."/>
            <person name="Lo W.-S."/>
            <person name="Lai Y.-C."/>
            <person name="Kuo C.-H."/>
        </authorList>
    </citation>
    <scope>NUCLEOTIDE SEQUENCE [LARGE SCALE GENOMIC DNA]</scope>
    <source>
        <strain evidence="2 3">TABS-2</strain>
    </source>
</reference>
<keyword evidence="1" id="KW-0812">Transmembrane</keyword>
<dbReference type="InterPro" id="IPR038750">
    <property type="entry name" value="YczE/YyaS-like"/>
</dbReference>
<dbReference type="STRING" id="216938.SHELI_v1c00500"/>
<keyword evidence="1" id="KW-0472">Membrane</keyword>
<feature type="transmembrane region" description="Helical" evidence="1">
    <location>
        <begin position="213"/>
        <end position="230"/>
    </location>
</feature>
<dbReference type="AlphaFoldDB" id="A0A1B3SJ99"/>
<feature type="transmembrane region" description="Helical" evidence="1">
    <location>
        <begin position="165"/>
        <end position="184"/>
    </location>
</feature>
<evidence type="ECO:0000256" key="1">
    <source>
        <dbReference type="SAM" id="Phobius"/>
    </source>
</evidence>
<dbReference type="EMBL" id="CP017015">
    <property type="protein sequence ID" value="AOG60005.1"/>
    <property type="molecule type" value="Genomic_DNA"/>
</dbReference>
<dbReference type="Pfam" id="PF19700">
    <property type="entry name" value="DUF6198"/>
    <property type="match status" value="1"/>
</dbReference>
<feature type="transmembrane region" description="Helical" evidence="1">
    <location>
        <begin position="115"/>
        <end position="136"/>
    </location>
</feature>
<accession>A0A1B3SJ99</accession>
<dbReference type="RefSeq" id="WP_069115786.1">
    <property type="nucleotide sequence ID" value="NZ_CP017015.1"/>
</dbReference>
<dbReference type="NCBIfam" id="NF045987">
    <property type="entry name" value="SPE_1075_fam"/>
    <property type="match status" value="1"/>
</dbReference>
<dbReference type="OrthoDB" id="397671at2"/>
<evidence type="ECO:0000313" key="3">
    <source>
        <dbReference type="Proteomes" id="UP000094378"/>
    </source>
</evidence>
<dbReference type="Proteomes" id="UP000094378">
    <property type="component" value="Chromosome"/>
</dbReference>
<evidence type="ECO:0008006" key="4">
    <source>
        <dbReference type="Google" id="ProtNLM"/>
    </source>
</evidence>
<keyword evidence="3" id="KW-1185">Reference proteome</keyword>
<keyword evidence="1" id="KW-1133">Transmembrane helix</keyword>
<feature type="transmembrane region" description="Helical" evidence="1">
    <location>
        <begin position="20"/>
        <end position="41"/>
    </location>
</feature>
<proteinExistence type="predicted"/>
<feature type="transmembrane region" description="Helical" evidence="1">
    <location>
        <begin position="82"/>
        <end position="103"/>
    </location>
</feature>
<protein>
    <recommendedName>
        <fullName evidence="4">Transmembrane protein</fullName>
    </recommendedName>
</protein>